<dbReference type="Proteomes" id="UP000023152">
    <property type="component" value="Unassembled WGS sequence"/>
</dbReference>
<organism evidence="1 2">
    <name type="scientific">Reticulomyxa filosa</name>
    <dbReference type="NCBI Taxonomy" id="46433"/>
    <lineage>
        <taxon>Eukaryota</taxon>
        <taxon>Sar</taxon>
        <taxon>Rhizaria</taxon>
        <taxon>Retaria</taxon>
        <taxon>Foraminifera</taxon>
        <taxon>Monothalamids</taxon>
        <taxon>Reticulomyxidae</taxon>
        <taxon>Reticulomyxa</taxon>
    </lineage>
</organism>
<feature type="non-terminal residue" evidence="1">
    <location>
        <position position="219"/>
    </location>
</feature>
<dbReference type="SUPFAM" id="SSF49599">
    <property type="entry name" value="TRAF domain-like"/>
    <property type="match status" value="1"/>
</dbReference>
<evidence type="ECO:0008006" key="3">
    <source>
        <dbReference type="Google" id="ProtNLM"/>
    </source>
</evidence>
<sequence length="219" mass="25796">MKILKEDEKTEEQESKEISSSLEQSCFKKDWLSQPSQQISHFICLVCREIASNPMELHCPDHEHLDESLIVGEKCLKEFFKANSNSCPIEPHDNCQYYQNRALQRQIAELIVMCPRQFQQQQQQHSSTSYETEDNEGEREVQTPEMVMCDFKGKIKDLKLHLDNECPLKQCDCWFKPFGCDHTCLEQNLKDHLISDMQFHFDLVNTKFKSLNRAIQVYQ</sequence>
<accession>X6NV64</accession>
<evidence type="ECO:0000313" key="1">
    <source>
        <dbReference type="EMBL" id="ETO29699.1"/>
    </source>
</evidence>
<reference evidence="1 2" key="1">
    <citation type="journal article" date="2013" name="Curr. Biol.">
        <title>The Genome of the Foraminiferan Reticulomyxa filosa.</title>
        <authorList>
            <person name="Glockner G."/>
            <person name="Hulsmann N."/>
            <person name="Schleicher M."/>
            <person name="Noegel A.A."/>
            <person name="Eichinger L."/>
            <person name="Gallinger C."/>
            <person name="Pawlowski J."/>
            <person name="Sierra R."/>
            <person name="Euteneuer U."/>
            <person name="Pillet L."/>
            <person name="Moustafa A."/>
            <person name="Platzer M."/>
            <person name="Groth M."/>
            <person name="Szafranski K."/>
            <person name="Schliwa M."/>
        </authorList>
    </citation>
    <scope>NUCLEOTIDE SEQUENCE [LARGE SCALE GENOMIC DNA]</scope>
</reference>
<keyword evidence="2" id="KW-1185">Reference proteome</keyword>
<name>X6NV64_RETFI</name>
<dbReference type="EMBL" id="ASPP01005891">
    <property type="protein sequence ID" value="ETO29699.1"/>
    <property type="molecule type" value="Genomic_DNA"/>
</dbReference>
<dbReference type="InterPro" id="IPR013083">
    <property type="entry name" value="Znf_RING/FYVE/PHD"/>
</dbReference>
<protein>
    <recommendedName>
        <fullName evidence="3">TRAF-type domain-containing protein</fullName>
    </recommendedName>
</protein>
<gene>
    <name evidence="1" type="ORF">RFI_07421</name>
</gene>
<evidence type="ECO:0000313" key="2">
    <source>
        <dbReference type="Proteomes" id="UP000023152"/>
    </source>
</evidence>
<proteinExistence type="predicted"/>
<dbReference type="Gene3D" id="3.30.40.10">
    <property type="entry name" value="Zinc/RING finger domain, C3HC4 (zinc finger)"/>
    <property type="match status" value="1"/>
</dbReference>
<dbReference type="AlphaFoldDB" id="X6NV64"/>
<comment type="caution">
    <text evidence="1">The sequence shown here is derived from an EMBL/GenBank/DDBJ whole genome shotgun (WGS) entry which is preliminary data.</text>
</comment>